<dbReference type="InterPro" id="IPR013785">
    <property type="entry name" value="Aldolase_TIM"/>
</dbReference>
<evidence type="ECO:0000256" key="8">
    <source>
        <dbReference type="ARBA" id="ARBA00022723"/>
    </source>
</evidence>
<sequence length="218" mass="23701">MKQHPKISSSILSANFAILGQEVADVTQAGADSIHIDVMDGHFVPNLTFGPQIIKAIRPYSSLPFDVHLMINNVDSYLEDFVAAGADRLIVHPEAEPHIHRVLQKIKKLGKKAGLALNPATSPQVIEYLLDEIDYLLIMSVNPGFGGQSFIYQQLEKIKVICSMVGERPIEIAVDGGVTLENAQKISEAGASTLIAGTAIFNNLGYETNIKRLRGEIA</sequence>
<feature type="binding site" evidence="10 13">
    <location>
        <position position="175"/>
    </location>
    <ligand>
        <name>a divalent metal cation</name>
        <dbReference type="ChEBI" id="CHEBI:60240"/>
    </ligand>
</feature>
<dbReference type="InterPro" id="IPR011060">
    <property type="entry name" value="RibuloseP-bd_barrel"/>
</dbReference>
<dbReference type="CDD" id="cd00429">
    <property type="entry name" value="RPE"/>
    <property type="match status" value="1"/>
</dbReference>
<dbReference type="InterPro" id="IPR000056">
    <property type="entry name" value="Ribul_P_3_epim-like"/>
</dbReference>
<evidence type="ECO:0000256" key="6">
    <source>
        <dbReference type="ARBA" id="ARBA00009541"/>
    </source>
</evidence>
<keyword evidence="13" id="KW-0464">Manganese</keyword>
<keyword evidence="13" id="KW-0170">Cobalt</keyword>
<evidence type="ECO:0000313" key="16">
    <source>
        <dbReference type="Proteomes" id="UP000664414"/>
    </source>
</evidence>
<feature type="binding site" evidence="10 14">
    <location>
        <position position="68"/>
    </location>
    <ligand>
        <name>substrate</name>
    </ligand>
</feature>
<dbReference type="PROSITE" id="PS01085">
    <property type="entry name" value="RIBUL_P_3_EPIMER_1"/>
    <property type="match status" value="1"/>
</dbReference>
<evidence type="ECO:0000313" key="15">
    <source>
        <dbReference type="EMBL" id="MBN9412540.1"/>
    </source>
</evidence>
<evidence type="ECO:0000256" key="9">
    <source>
        <dbReference type="ARBA" id="ARBA00023235"/>
    </source>
</evidence>
<evidence type="ECO:0000256" key="4">
    <source>
        <dbReference type="ARBA" id="ARBA00001947"/>
    </source>
</evidence>
<gene>
    <name evidence="10" type="primary">rpe</name>
    <name evidence="15" type="ORF">J0H12_01255</name>
</gene>
<feature type="binding site" evidence="10 14">
    <location>
        <position position="10"/>
    </location>
    <ligand>
        <name>substrate</name>
    </ligand>
</feature>
<keyword evidence="9 10" id="KW-0413">Isomerase</keyword>
<evidence type="ECO:0000256" key="13">
    <source>
        <dbReference type="PIRSR" id="PIRSR001461-2"/>
    </source>
</evidence>
<dbReference type="AlphaFoldDB" id="A0A8J7TT32"/>
<dbReference type="HAMAP" id="MF_02227">
    <property type="entry name" value="RPE"/>
    <property type="match status" value="1"/>
</dbReference>
<dbReference type="EMBL" id="JAFKGL010000011">
    <property type="protein sequence ID" value="MBN9412540.1"/>
    <property type="molecule type" value="Genomic_DNA"/>
</dbReference>
<dbReference type="InterPro" id="IPR026019">
    <property type="entry name" value="Ribul_P_3_epim"/>
</dbReference>
<evidence type="ECO:0000256" key="7">
    <source>
        <dbReference type="ARBA" id="ARBA00013188"/>
    </source>
</evidence>
<comment type="cofactor">
    <cofactor evidence="3">
        <name>Co(2+)</name>
        <dbReference type="ChEBI" id="CHEBI:48828"/>
    </cofactor>
</comment>
<dbReference type="GO" id="GO:0005737">
    <property type="term" value="C:cytoplasm"/>
    <property type="evidence" value="ECO:0007669"/>
    <property type="project" value="UniProtKB-ARBA"/>
</dbReference>
<dbReference type="GO" id="GO:0046872">
    <property type="term" value="F:metal ion binding"/>
    <property type="evidence" value="ECO:0007669"/>
    <property type="project" value="UniProtKB-UniRule"/>
</dbReference>
<dbReference type="Pfam" id="PF00834">
    <property type="entry name" value="Ribul_P_3_epim"/>
    <property type="match status" value="1"/>
</dbReference>
<feature type="active site" description="Proton donor" evidence="10 12">
    <location>
        <position position="175"/>
    </location>
</feature>
<dbReference type="NCBIfam" id="NF004076">
    <property type="entry name" value="PRK05581.1-4"/>
    <property type="match status" value="1"/>
</dbReference>
<dbReference type="GO" id="GO:0019323">
    <property type="term" value="P:pentose catabolic process"/>
    <property type="evidence" value="ECO:0007669"/>
    <property type="project" value="UniProtKB-UniRule"/>
</dbReference>
<comment type="cofactor">
    <cofactor evidence="5">
        <name>Fe(2+)</name>
        <dbReference type="ChEBI" id="CHEBI:29033"/>
    </cofactor>
</comment>
<comment type="caution">
    <text evidence="15">The sequence shown here is derived from an EMBL/GenBank/DDBJ whole genome shotgun (WGS) entry which is preliminary data.</text>
</comment>
<feature type="binding site" evidence="14">
    <location>
        <begin position="197"/>
        <end position="198"/>
    </location>
    <ligand>
        <name>substrate</name>
    </ligand>
</feature>
<dbReference type="SUPFAM" id="SSF51366">
    <property type="entry name" value="Ribulose-phoshate binding barrel"/>
    <property type="match status" value="1"/>
</dbReference>
<dbReference type="PIRSF" id="PIRSF001461">
    <property type="entry name" value="RPE"/>
    <property type="match status" value="1"/>
</dbReference>
<accession>A0A8J7TT32</accession>
<name>A0A8J7TT32_9PROT</name>
<evidence type="ECO:0000256" key="11">
    <source>
        <dbReference type="PIRNR" id="PIRNR001461"/>
    </source>
</evidence>
<comment type="similarity">
    <text evidence="6 10 11">Belongs to the ribulose-phosphate 3-epimerase family.</text>
</comment>
<comment type="cofactor">
    <cofactor evidence="4">
        <name>Zn(2+)</name>
        <dbReference type="ChEBI" id="CHEBI:29105"/>
    </cofactor>
</comment>
<keyword evidence="8 10" id="KW-0479">Metal-binding</keyword>
<comment type="caution">
    <text evidence="10">Lacks conserved residue(s) required for the propagation of feature annotation.</text>
</comment>
<feature type="binding site" evidence="10 14">
    <location>
        <begin position="144"/>
        <end position="147"/>
    </location>
    <ligand>
        <name>substrate</name>
    </ligand>
</feature>
<dbReference type="Proteomes" id="UP000664414">
    <property type="component" value="Unassembled WGS sequence"/>
</dbReference>
<evidence type="ECO:0000256" key="5">
    <source>
        <dbReference type="ARBA" id="ARBA00001954"/>
    </source>
</evidence>
<dbReference type="EC" id="5.1.3.1" evidence="7 10"/>
<evidence type="ECO:0000256" key="14">
    <source>
        <dbReference type="PIRSR" id="PIRSR001461-3"/>
    </source>
</evidence>
<dbReference type="GO" id="GO:0004750">
    <property type="term" value="F:D-ribulose-phosphate 3-epimerase activity"/>
    <property type="evidence" value="ECO:0007669"/>
    <property type="project" value="UniProtKB-UniRule"/>
</dbReference>
<dbReference type="Gene3D" id="3.20.20.70">
    <property type="entry name" value="Aldolase class I"/>
    <property type="match status" value="1"/>
</dbReference>
<evidence type="ECO:0000256" key="10">
    <source>
        <dbReference type="HAMAP-Rule" id="MF_02227"/>
    </source>
</evidence>
<dbReference type="GO" id="GO:0006098">
    <property type="term" value="P:pentose-phosphate shunt"/>
    <property type="evidence" value="ECO:0007669"/>
    <property type="project" value="UniProtKB-UniRule"/>
</dbReference>
<evidence type="ECO:0000256" key="3">
    <source>
        <dbReference type="ARBA" id="ARBA00001941"/>
    </source>
</evidence>
<reference evidence="15" key="1">
    <citation type="submission" date="2021-02" db="EMBL/GenBank/DDBJ databases">
        <title>Thiocyanate and organic carbon inputs drive convergent selection for specific autotrophic Afipia and Thiobacillus strains within complex microbiomes.</title>
        <authorList>
            <person name="Huddy R.J."/>
            <person name="Sachdeva R."/>
            <person name="Kadzinga F."/>
            <person name="Kantor R.S."/>
            <person name="Harrison S.T.L."/>
            <person name="Banfield J.F."/>
        </authorList>
    </citation>
    <scope>NUCLEOTIDE SEQUENCE</scope>
    <source>
        <strain evidence="15">SCN18_10_11_15_R4_P_38_20</strain>
    </source>
</reference>
<dbReference type="FunFam" id="3.20.20.70:FF:000004">
    <property type="entry name" value="Ribulose-phosphate 3-epimerase"/>
    <property type="match status" value="1"/>
</dbReference>
<evidence type="ECO:0000256" key="2">
    <source>
        <dbReference type="ARBA" id="ARBA00001936"/>
    </source>
</evidence>
<organism evidence="15 16">
    <name type="scientific">Candidatus Paracaedimonas acanthamoebae</name>
    <dbReference type="NCBI Taxonomy" id="244581"/>
    <lineage>
        <taxon>Bacteria</taxon>
        <taxon>Pseudomonadati</taxon>
        <taxon>Pseudomonadota</taxon>
        <taxon>Alphaproteobacteria</taxon>
        <taxon>Holosporales</taxon>
        <taxon>Caedimonadaceae</taxon>
        <taxon>Candidatus Paracaedimonas</taxon>
    </lineage>
</organism>
<comment type="pathway">
    <text evidence="10">Carbohydrate degradation.</text>
</comment>
<feature type="binding site" evidence="14">
    <location>
        <position position="177"/>
    </location>
    <ligand>
        <name>substrate</name>
    </ligand>
</feature>
<dbReference type="PANTHER" id="PTHR11749">
    <property type="entry name" value="RIBULOSE-5-PHOSPHATE-3-EPIMERASE"/>
    <property type="match status" value="1"/>
</dbReference>
<dbReference type="PROSITE" id="PS01086">
    <property type="entry name" value="RIBUL_P_3_EPIMER_2"/>
    <property type="match status" value="1"/>
</dbReference>
<comment type="cofactor">
    <cofactor evidence="10 13">
        <name>a divalent metal cation</name>
        <dbReference type="ChEBI" id="CHEBI:60240"/>
    </cofactor>
    <text evidence="10 13">Binds 1 divalent metal cation per subunit.</text>
</comment>
<proteinExistence type="inferred from homology"/>
<feature type="binding site" evidence="10">
    <location>
        <begin position="175"/>
        <end position="177"/>
    </location>
    <ligand>
        <name>substrate</name>
    </ligand>
</feature>
<protein>
    <recommendedName>
        <fullName evidence="7 10">Ribulose-phosphate 3-epimerase</fullName>
        <ecNumber evidence="7 10">5.1.3.1</ecNumber>
    </recommendedName>
</protein>
<comment type="catalytic activity">
    <reaction evidence="1 10 11">
        <text>D-ribulose 5-phosphate = D-xylulose 5-phosphate</text>
        <dbReference type="Rhea" id="RHEA:13677"/>
        <dbReference type="ChEBI" id="CHEBI:57737"/>
        <dbReference type="ChEBI" id="CHEBI:58121"/>
        <dbReference type="EC" id="5.1.3.1"/>
    </reaction>
</comment>
<keyword evidence="13" id="KW-0862">Zinc</keyword>
<dbReference type="NCBIfam" id="TIGR01163">
    <property type="entry name" value="rpe"/>
    <property type="match status" value="1"/>
</dbReference>
<comment type="cofactor">
    <cofactor evidence="2">
        <name>Mn(2+)</name>
        <dbReference type="ChEBI" id="CHEBI:29035"/>
    </cofactor>
</comment>
<feature type="binding site" evidence="10 13">
    <location>
        <position position="68"/>
    </location>
    <ligand>
        <name>a divalent metal cation</name>
        <dbReference type="ChEBI" id="CHEBI:60240"/>
    </ligand>
</feature>
<evidence type="ECO:0000256" key="1">
    <source>
        <dbReference type="ARBA" id="ARBA00001782"/>
    </source>
</evidence>
<evidence type="ECO:0000256" key="12">
    <source>
        <dbReference type="PIRSR" id="PIRSR001461-1"/>
    </source>
</evidence>
<comment type="function">
    <text evidence="10">Catalyzes the reversible epimerization of D-ribulose 5-phosphate to D-xylulose 5-phosphate.</text>
</comment>
<feature type="active site" description="Proton acceptor" evidence="10 12">
    <location>
        <position position="37"/>
    </location>
</feature>
<keyword evidence="10 11" id="KW-0119">Carbohydrate metabolism</keyword>
<feature type="binding site" evidence="10 13">
    <location>
        <position position="37"/>
    </location>
    <ligand>
        <name>a divalent metal cation</name>
        <dbReference type="ChEBI" id="CHEBI:60240"/>
    </ligand>
</feature>
<feature type="binding site" evidence="10 13">
    <location>
        <position position="35"/>
    </location>
    <ligand>
        <name>a divalent metal cation</name>
        <dbReference type="ChEBI" id="CHEBI:60240"/>
    </ligand>
</feature>